<keyword evidence="2" id="KW-0378">Hydrolase</keyword>
<dbReference type="Pfam" id="PF01738">
    <property type="entry name" value="DLH"/>
    <property type="match status" value="1"/>
</dbReference>
<dbReference type="OrthoDB" id="17560at2759"/>
<dbReference type="InterPro" id="IPR002925">
    <property type="entry name" value="Dienelactn_hydro"/>
</dbReference>
<evidence type="ECO:0000313" key="3">
    <source>
        <dbReference type="Proteomes" id="UP000184330"/>
    </source>
</evidence>
<dbReference type="GO" id="GO:0016787">
    <property type="term" value="F:hydrolase activity"/>
    <property type="evidence" value="ECO:0007669"/>
    <property type="project" value="UniProtKB-KW"/>
</dbReference>
<dbReference type="AlphaFoldDB" id="A0A1L7XXX0"/>
<accession>A0A1L7XXX0</accession>
<protein>
    <submittedName>
        <fullName evidence="2">Related to dienelactone hydrolase family protein</fullName>
    </submittedName>
</protein>
<evidence type="ECO:0000313" key="2">
    <source>
        <dbReference type="EMBL" id="CZR69775.1"/>
    </source>
</evidence>
<dbReference type="Proteomes" id="UP000184330">
    <property type="component" value="Unassembled WGS sequence"/>
</dbReference>
<keyword evidence="3" id="KW-1185">Reference proteome</keyword>
<dbReference type="Gene3D" id="3.40.50.1820">
    <property type="entry name" value="alpha/beta hydrolase"/>
    <property type="match status" value="1"/>
</dbReference>
<dbReference type="PANTHER" id="PTHR17630:SF105">
    <property type="entry name" value="DIENELACTONE HYDROLASE FAMILY PROTEIN (AFU_ORTHOLOGUE AFUA_4G08790)"/>
    <property type="match status" value="1"/>
</dbReference>
<sequence length="230" mass="25576">MSCPECFQGTIHIGQPRGKVTKLHGLDTYVTEPVDGREVKGIIIIIPDAFGWVFINNRLLADHYADKGDYRVYVPDFMAGWSAPLWLLDLVRKTTNLPIFAAGFCWGGKHVCLLAADTSRVNGKLLIDAGFTGHPSLLKVPSDIEKMKIPVSFAIGDQDSHLPLEVSGNIKDIVEAKPEEQRGEVVLYKDCSHGFCVRADIRFEEVARQAEAAEDQCIQWYDKHLGTEGH</sequence>
<feature type="domain" description="Dienelactone hydrolase" evidence="1">
    <location>
        <begin position="97"/>
        <end position="224"/>
    </location>
</feature>
<dbReference type="InterPro" id="IPR029058">
    <property type="entry name" value="AB_hydrolase_fold"/>
</dbReference>
<evidence type="ECO:0000259" key="1">
    <source>
        <dbReference type="Pfam" id="PF01738"/>
    </source>
</evidence>
<dbReference type="STRING" id="576137.A0A1L7XXX0"/>
<gene>
    <name evidence="2" type="ORF">PAC_19675</name>
</gene>
<dbReference type="PANTHER" id="PTHR17630">
    <property type="entry name" value="DIENELACTONE HYDROLASE"/>
    <property type="match status" value="1"/>
</dbReference>
<organism evidence="2 3">
    <name type="scientific">Phialocephala subalpina</name>
    <dbReference type="NCBI Taxonomy" id="576137"/>
    <lineage>
        <taxon>Eukaryota</taxon>
        <taxon>Fungi</taxon>
        <taxon>Dikarya</taxon>
        <taxon>Ascomycota</taxon>
        <taxon>Pezizomycotina</taxon>
        <taxon>Leotiomycetes</taxon>
        <taxon>Helotiales</taxon>
        <taxon>Mollisiaceae</taxon>
        <taxon>Phialocephala</taxon>
        <taxon>Phialocephala fortinii species complex</taxon>
    </lineage>
</organism>
<reference evidence="2 3" key="1">
    <citation type="submission" date="2016-03" db="EMBL/GenBank/DDBJ databases">
        <authorList>
            <person name="Ploux O."/>
        </authorList>
    </citation>
    <scope>NUCLEOTIDE SEQUENCE [LARGE SCALE GENOMIC DNA]</scope>
    <source>
        <strain evidence="2 3">UAMH 11012</strain>
    </source>
</reference>
<dbReference type="SUPFAM" id="SSF53474">
    <property type="entry name" value="alpha/beta-Hydrolases"/>
    <property type="match status" value="1"/>
</dbReference>
<proteinExistence type="predicted"/>
<name>A0A1L7XXX0_9HELO</name>
<dbReference type="EMBL" id="FJOG01000080">
    <property type="protein sequence ID" value="CZR69775.1"/>
    <property type="molecule type" value="Genomic_DNA"/>
</dbReference>